<comment type="subcellular location">
    <subcellularLocation>
        <location evidence="1">Golgi apparatus membrane</location>
        <topology evidence="1">Peripheral membrane protein</topology>
        <orientation evidence="1">Cytoplasmic side</orientation>
    </subcellularLocation>
</comment>
<evidence type="ECO:0008006" key="7">
    <source>
        <dbReference type="Google" id="ProtNLM"/>
    </source>
</evidence>
<keyword evidence="2" id="KW-0333">Golgi apparatus</keyword>
<dbReference type="EMBL" id="BAABIM010000001">
    <property type="protein sequence ID" value="GAA4671980.1"/>
    <property type="molecule type" value="Genomic_DNA"/>
</dbReference>
<dbReference type="Gene3D" id="1.10.3630.10">
    <property type="entry name" value="yeast vps74-n-term truncation variant domain like"/>
    <property type="match status" value="1"/>
</dbReference>
<proteinExistence type="predicted"/>
<comment type="caution">
    <text evidence="5">The sequence shown here is derived from an EMBL/GenBank/DDBJ whole genome shotgun (WGS) entry which is preliminary data.</text>
</comment>
<dbReference type="Proteomes" id="UP001500621">
    <property type="component" value="Unassembled WGS sequence"/>
</dbReference>
<keyword evidence="3" id="KW-0446">Lipid-binding</keyword>
<evidence type="ECO:0000256" key="4">
    <source>
        <dbReference type="ARBA" id="ARBA00023136"/>
    </source>
</evidence>
<evidence type="ECO:0000256" key="3">
    <source>
        <dbReference type="ARBA" id="ARBA00023121"/>
    </source>
</evidence>
<dbReference type="Pfam" id="PF05719">
    <property type="entry name" value="GPP34"/>
    <property type="match status" value="1"/>
</dbReference>
<keyword evidence="6" id="KW-1185">Reference proteome</keyword>
<accession>A0ABP8VT63</accession>
<keyword evidence="4" id="KW-0472">Membrane</keyword>
<evidence type="ECO:0000313" key="6">
    <source>
        <dbReference type="Proteomes" id="UP001500621"/>
    </source>
</evidence>
<dbReference type="RefSeq" id="WP_345262544.1">
    <property type="nucleotide sequence ID" value="NZ_BAABIM010000001.1"/>
</dbReference>
<sequence length="225" mass="24051">MTAPTGPEDPTLAEDLLLLLFQPPSGTIAGENTLFHVLGGAVLAELSLRGHLQVAASGRLETVGARAPEDVLLRSAWEYVDEKPRRAQTVLAATGPALRAPVLERLVERGDVERTERRRLFLRTTSLGEGRTGRRDRLRAQVRAVLVDGVEPTPRTAALAALLSASGTMHQLQPVIPWTSPVIERAERLRRGSWGADAAGEAVTRSVVANVVGSVVVAMVVTPPS</sequence>
<reference evidence="6" key="1">
    <citation type="journal article" date="2019" name="Int. J. Syst. Evol. Microbiol.">
        <title>The Global Catalogue of Microorganisms (GCM) 10K type strain sequencing project: providing services to taxonomists for standard genome sequencing and annotation.</title>
        <authorList>
            <consortium name="The Broad Institute Genomics Platform"/>
            <consortium name="The Broad Institute Genome Sequencing Center for Infectious Disease"/>
            <person name="Wu L."/>
            <person name="Ma J."/>
        </authorList>
    </citation>
    <scope>NUCLEOTIDE SEQUENCE [LARGE SCALE GENOMIC DNA]</scope>
    <source>
        <strain evidence="6">JCM 18127</strain>
    </source>
</reference>
<organism evidence="5 6">
    <name type="scientific">Nocardioides nanhaiensis</name>
    <dbReference type="NCBI Taxonomy" id="1476871"/>
    <lineage>
        <taxon>Bacteria</taxon>
        <taxon>Bacillati</taxon>
        <taxon>Actinomycetota</taxon>
        <taxon>Actinomycetes</taxon>
        <taxon>Propionibacteriales</taxon>
        <taxon>Nocardioidaceae</taxon>
        <taxon>Nocardioides</taxon>
    </lineage>
</organism>
<protein>
    <recommendedName>
        <fullName evidence="7">GPP34 family phosphoprotein</fullName>
    </recommendedName>
</protein>
<gene>
    <name evidence="5" type="ORF">GCM10023226_05810</name>
</gene>
<evidence type="ECO:0000256" key="1">
    <source>
        <dbReference type="ARBA" id="ARBA00004255"/>
    </source>
</evidence>
<dbReference type="InterPro" id="IPR008628">
    <property type="entry name" value="GPP34-like"/>
</dbReference>
<evidence type="ECO:0000313" key="5">
    <source>
        <dbReference type="EMBL" id="GAA4671980.1"/>
    </source>
</evidence>
<dbReference type="InterPro" id="IPR038261">
    <property type="entry name" value="GPP34-like_sf"/>
</dbReference>
<name>A0ABP8VT63_9ACTN</name>
<evidence type="ECO:0000256" key="2">
    <source>
        <dbReference type="ARBA" id="ARBA00023034"/>
    </source>
</evidence>